<dbReference type="InterPro" id="IPR025192">
    <property type="entry name" value="Succ_DH/fum_Rdtase_N"/>
</dbReference>
<sequence>MERREVSFRIYRYNPQVDRTPFYDNFRIAVEKGITILRALNHIKEHLEPRLTFRAFCQAGICGSCAVRINGVSKLACTTQVWDELGGDGEHTILIEPLNNLEVVRDLVVDINPIMDKLKENYSWVKPAIPQEKMGRKEHIVSDGEFEAINAASDCILCGSCYSECSMMEVNRSYISPPVLVKAFRMNNDSRDTLACERLERVSSDHGLWDCAHCHKCMEHCTKNIPIMDGIHRLREEAFERGMTDSEGARHAQAFFDDIRDVGRLREVTLPLRTKGMIGSLGMVPLAVKMGLKGRTPPLWVRPIPDIDRVSEIYSRLEASREDAAEASNPSHGRTPLSPPYPVGGK</sequence>
<evidence type="ECO:0000256" key="11">
    <source>
        <dbReference type="ARBA" id="ARBA00034078"/>
    </source>
</evidence>
<evidence type="ECO:0000313" key="14">
    <source>
        <dbReference type="EMBL" id="GLI38351.1"/>
    </source>
</evidence>
<feature type="domain" description="2Fe-2S ferredoxin-type" evidence="13">
    <location>
        <begin position="4"/>
        <end position="101"/>
    </location>
</feature>
<dbReference type="PROSITE" id="PS51085">
    <property type="entry name" value="2FE2S_FER_2"/>
    <property type="match status" value="1"/>
</dbReference>
<feature type="compositionally biased region" description="Pro residues" evidence="12">
    <location>
        <begin position="337"/>
        <end position="346"/>
    </location>
</feature>
<dbReference type="InterPro" id="IPR006058">
    <property type="entry name" value="2Fe2S_fd_BS"/>
</dbReference>
<comment type="similarity">
    <text evidence="4">Belongs to the succinate dehydrogenase/fumarate reductase iron-sulfur protein family.</text>
</comment>
<keyword evidence="5" id="KW-0004">4Fe-4S</keyword>
<comment type="cofactor">
    <cofactor evidence="2">
        <name>[4Fe-4S] cluster</name>
        <dbReference type="ChEBI" id="CHEBI:49883"/>
    </cofactor>
</comment>
<dbReference type="SUPFAM" id="SSF46548">
    <property type="entry name" value="alpha-helical ferredoxin"/>
    <property type="match status" value="1"/>
</dbReference>
<dbReference type="Pfam" id="PF13183">
    <property type="entry name" value="Fer4_8"/>
    <property type="match status" value="1"/>
</dbReference>
<dbReference type="InterPro" id="IPR001041">
    <property type="entry name" value="2Fe-2S_ferredoxin-type"/>
</dbReference>
<evidence type="ECO:0000256" key="10">
    <source>
        <dbReference type="ARBA" id="ARBA00023014"/>
    </source>
</evidence>
<evidence type="ECO:0000256" key="12">
    <source>
        <dbReference type="SAM" id="MobiDB-lite"/>
    </source>
</evidence>
<comment type="pathway">
    <text evidence="3">Carbohydrate metabolism; tricarboxylic acid cycle; fumarate from succinate (bacterial route): step 1/1.</text>
</comment>
<dbReference type="Pfam" id="PF13085">
    <property type="entry name" value="Fer2_3"/>
    <property type="match status" value="1"/>
</dbReference>
<dbReference type="Proteomes" id="UP001144352">
    <property type="component" value="Unassembled WGS sequence"/>
</dbReference>
<dbReference type="Gene3D" id="3.10.20.30">
    <property type="match status" value="1"/>
</dbReference>
<dbReference type="Gene3D" id="1.10.1060.10">
    <property type="entry name" value="Alpha-helical ferredoxin"/>
    <property type="match status" value="1"/>
</dbReference>
<keyword evidence="8" id="KW-0560">Oxidoreductase</keyword>
<keyword evidence="10" id="KW-0411">Iron-sulfur</keyword>
<organism evidence="14 15">
    <name type="scientific">Geobacter hydrogenophilus</name>
    <dbReference type="NCBI Taxonomy" id="40983"/>
    <lineage>
        <taxon>Bacteria</taxon>
        <taxon>Pseudomonadati</taxon>
        <taxon>Thermodesulfobacteriota</taxon>
        <taxon>Desulfuromonadia</taxon>
        <taxon>Geobacterales</taxon>
        <taxon>Geobacteraceae</taxon>
        <taxon>Geobacter</taxon>
    </lineage>
</organism>
<dbReference type="GO" id="GO:0051539">
    <property type="term" value="F:4 iron, 4 sulfur cluster binding"/>
    <property type="evidence" value="ECO:0007669"/>
    <property type="project" value="UniProtKB-KW"/>
</dbReference>
<proteinExistence type="inferred from homology"/>
<dbReference type="InterPro" id="IPR004489">
    <property type="entry name" value="Succ_DH/fum_Rdtase_Fe-S"/>
</dbReference>
<dbReference type="AlphaFoldDB" id="A0A9W6G0Q0"/>
<accession>A0A9W6G0Q0</accession>
<evidence type="ECO:0000256" key="4">
    <source>
        <dbReference type="ARBA" id="ARBA00009433"/>
    </source>
</evidence>
<evidence type="ECO:0000259" key="13">
    <source>
        <dbReference type="PROSITE" id="PS51085"/>
    </source>
</evidence>
<dbReference type="PROSITE" id="PS00197">
    <property type="entry name" value="2FE2S_FER_1"/>
    <property type="match status" value="1"/>
</dbReference>
<keyword evidence="7" id="KW-0479">Metal-binding</keyword>
<evidence type="ECO:0000256" key="6">
    <source>
        <dbReference type="ARBA" id="ARBA00022714"/>
    </source>
</evidence>
<evidence type="ECO:0000256" key="2">
    <source>
        <dbReference type="ARBA" id="ARBA00001966"/>
    </source>
</evidence>
<keyword evidence="9" id="KW-0408">Iron</keyword>
<dbReference type="SUPFAM" id="SSF54292">
    <property type="entry name" value="2Fe-2S ferredoxin-like"/>
    <property type="match status" value="1"/>
</dbReference>
<dbReference type="RefSeq" id="WP_246551661.1">
    <property type="nucleotide sequence ID" value="NZ_BSDS01000001.1"/>
</dbReference>
<evidence type="ECO:0000256" key="9">
    <source>
        <dbReference type="ARBA" id="ARBA00023004"/>
    </source>
</evidence>
<name>A0A9W6G0Q0_9BACT</name>
<gene>
    <name evidence="14" type="ORF">GHYDROH2_18520</name>
</gene>
<dbReference type="InterPro" id="IPR017896">
    <property type="entry name" value="4Fe4S_Fe-S-bd"/>
</dbReference>
<dbReference type="PANTHER" id="PTHR11921">
    <property type="entry name" value="SUCCINATE DEHYDROGENASE IRON-SULFUR PROTEIN"/>
    <property type="match status" value="1"/>
</dbReference>
<dbReference type="PANTHER" id="PTHR11921:SF29">
    <property type="entry name" value="SUCCINATE DEHYDROGENASE [UBIQUINONE] IRON-SULFUR SUBUNIT, MITOCHONDRIAL"/>
    <property type="match status" value="1"/>
</dbReference>
<protein>
    <submittedName>
        <fullName evidence="14">Succinate dehydrogenase</fullName>
    </submittedName>
</protein>
<comment type="caution">
    <text evidence="14">The sequence shown here is derived from an EMBL/GenBank/DDBJ whole genome shotgun (WGS) entry which is preliminary data.</text>
</comment>
<dbReference type="NCBIfam" id="TIGR00384">
    <property type="entry name" value="dhsB"/>
    <property type="match status" value="1"/>
</dbReference>
<evidence type="ECO:0000256" key="3">
    <source>
        <dbReference type="ARBA" id="ARBA00004894"/>
    </source>
</evidence>
<dbReference type="InterPro" id="IPR050573">
    <property type="entry name" value="SDH/FRD_Iron-Sulfur"/>
</dbReference>
<dbReference type="GO" id="GO:0051537">
    <property type="term" value="F:2 iron, 2 sulfur cluster binding"/>
    <property type="evidence" value="ECO:0007669"/>
    <property type="project" value="UniProtKB-KW"/>
</dbReference>
<dbReference type="InterPro" id="IPR009051">
    <property type="entry name" value="Helical_ferredxn"/>
</dbReference>
<keyword evidence="15" id="KW-1185">Reference proteome</keyword>
<comment type="cofactor">
    <cofactor evidence="11">
        <name>[2Fe-2S] cluster</name>
        <dbReference type="ChEBI" id="CHEBI:190135"/>
    </cofactor>
</comment>
<dbReference type="EMBL" id="BSDS01000001">
    <property type="protein sequence ID" value="GLI38351.1"/>
    <property type="molecule type" value="Genomic_DNA"/>
</dbReference>
<dbReference type="GO" id="GO:0046872">
    <property type="term" value="F:metal ion binding"/>
    <property type="evidence" value="ECO:0007669"/>
    <property type="project" value="UniProtKB-KW"/>
</dbReference>
<dbReference type="InterPro" id="IPR012675">
    <property type="entry name" value="Beta-grasp_dom_sf"/>
</dbReference>
<keyword evidence="6" id="KW-0001">2Fe-2S</keyword>
<comment type="cofactor">
    <cofactor evidence="1">
        <name>[3Fe-4S] cluster</name>
        <dbReference type="ChEBI" id="CHEBI:21137"/>
    </cofactor>
</comment>
<dbReference type="CDD" id="cd00207">
    <property type="entry name" value="fer2"/>
    <property type="match status" value="1"/>
</dbReference>
<dbReference type="GO" id="GO:0016491">
    <property type="term" value="F:oxidoreductase activity"/>
    <property type="evidence" value="ECO:0007669"/>
    <property type="project" value="UniProtKB-KW"/>
</dbReference>
<dbReference type="GO" id="GO:0006099">
    <property type="term" value="P:tricarboxylic acid cycle"/>
    <property type="evidence" value="ECO:0007669"/>
    <property type="project" value="InterPro"/>
</dbReference>
<dbReference type="InterPro" id="IPR036010">
    <property type="entry name" value="2Fe-2S_ferredoxin-like_sf"/>
</dbReference>
<dbReference type="GO" id="GO:0009055">
    <property type="term" value="F:electron transfer activity"/>
    <property type="evidence" value="ECO:0007669"/>
    <property type="project" value="InterPro"/>
</dbReference>
<reference evidence="14" key="1">
    <citation type="submission" date="2022-12" db="EMBL/GenBank/DDBJ databases">
        <title>Reference genome sequencing for broad-spectrum identification of bacterial and archaeal isolates by mass spectrometry.</title>
        <authorList>
            <person name="Sekiguchi Y."/>
            <person name="Tourlousse D.M."/>
        </authorList>
    </citation>
    <scope>NUCLEOTIDE SEQUENCE</scope>
    <source>
        <strain evidence="14">H2</strain>
    </source>
</reference>
<evidence type="ECO:0000256" key="1">
    <source>
        <dbReference type="ARBA" id="ARBA00001927"/>
    </source>
</evidence>
<evidence type="ECO:0000256" key="5">
    <source>
        <dbReference type="ARBA" id="ARBA00022485"/>
    </source>
</evidence>
<dbReference type="GO" id="GO:0022904">
    <property type="term" value="P:respiratory electron transport chain"/>
    <property type="evidence" value="ECO:0007669"/>
    <property type="project" value="TreeGrafter"/>
</dbReference>
<evidence type="ECO:0000313" key="15">
    <source>
        <dbReference type="Proteomes" id="UP001144352"/>
    </source>
</evidence>
<evidence type="ECO:0000256" key="7">
    <source>
        <dbReference type="ARBA" id="ARBA00022723"/>
    </source>
</evidence>
<feature type="region of interest" description="Disordered" evidence="12">
    <location>
        <begin position="319"/>
        <end position="346"/>
    </location>
</feature>
<evidence type="ECO:0000256" key="8">
    <source>
        <dbReference type="ARBA" id="ARBA00023002"/>
    </source>
</evidence>